<protein>
    <recommendedName>
        <fullName evidence="4">Polyhydroxyalkanoate synthesis regulator phasin</fullName>
    </recommendedName>
</protein>
<feature type="region of interest" description="Disordered" evidence="1">
    <location>
        <begin position="97"/>
        <end position="119"/>
    </location>
</feature>
<dbReference type="NCBIfam" id="NF047773">
    <property type="entry name" value="phas_rel_Lepto"/>
    <property type="match status" value="1"/>
</dbReference>
<evidence type="ECO:0000256" key="1">
    <source>
        <dbReference type="SAM" id="MobiDB-lite"/>
    </source>
</evidence>
<evidence type="ECO:0008006" key="4">
    <source>
        <dbReference type="Google" id="ProtNLM"/>
    </source>
</evidence>
<reference evidence="2" key="1">
    <citation type="submission" date="2023-07" db="EMBL/GenBank/DDBJ databases">
        <authorList>
            <person name="Aktuganov G."/>
            <person name="Boyko T."/>
            <person name="Delegan Y."/>
            <person name="Galimzianova N."/>
            <person name="Gilvanova E."/>
            <person name="Korobov V."/>
            <person name="Kuzmina L."/>
            <person name="Melentiev A."/>
            <person name="Milman P."/>
            <person name="Ryabova A."/>
            <person name="Stupak E."/>
            <person name="Yasakov T."/>
            <person name="Zharikova N."/>
            <person name="Zhurenko E."/>
        </authorList>
    </citation>
    <scope>NUCLEOTIDE SEQUENCE</scope>
    <source>
        <strain evidence="2">IB-739</strain>
    </source>
</reference>
<dbReference type="RefSeq" id="WP_051570479.1">
    <property type="nucleotide sequence ID" value="NZ_JARLKN010000021.1"/>
</dbReference>
<name>A0ABT8VGV2_9BACL</name>
<comment type="caution">
    <text evidence="2">The sequence shown here is derived from an EMBL/GenBank/DDBJ whole genome shotgun (WGS) entry which is preliminary data.</text>
</comment>
<feature type="compositionally biased region" description="Basic and acidic residues" evidence="1">
    <location>
        <begin position="97"/>
        <end position="106"/>
    </location>
</feature>
<proteinExistence type="predicted"/>
<dbReference type="Proteomes" id="UP001168883">
    <property type="component" value="Unassembled WGS sequence"/>
</dbReference>
<dbReference type="PANTHER" id="PTHR38664:SF1">
    <property type="entry name" value="SLR0058 PROTEIN"/>
    <property type="match status" value="1"/>
</dbReference>
<feature type="compositionally biased region" description="Polar residues" evidence="1">
    <location>
        <begin position="107"/>
        <end position="119"/>
    </location>
</feature>
<evidence type="ECO:0000313" key="2">
    <source>
        <dbReference type="EMBL" id="MDO3680198.1"/>
    </source>
</evidence>
<dbReference type="PANTHER" id="PTHR38664">
    <property type="entry name" value="SLR0058 PROTEIN"/>
    <property type="match status" value="1"/>
</dbReference>
<accession>A0ABT8VGV2</accession>
<dbReference type="InterPro" id="IPR008769">
    <property type="entry name" value="PhaF_PhaI"/>
</dbReference>
<keyword evidence="3" id="KW-1185">Reference proteome</keyword>
<evidence type="ECO:0000313" key="3">
    <source>
        <dbReference type="Proteomes" id="UP001168883"/>
    </source>
</evidence>
<gene>
    <name evidence="2" type="ORF">Q3C12_24605</name>
</gene>
<dbReference type="EMBL" id="JAUMKJ010000037">
    <property type="protein sequence ID" value="MDO3680198.1"/>
    <property type="molecule type" value="Genomic_DNA"/>
</dbReference>
<sequence>MIRDLLGKAVSMGLGFAVVSKEQAEKFVDELVKKGELNKAESQQYVDDLVRKGQEAQSTLEEKVRGYMRQALHEMNLTTKDDYVRLTQRIGELERRVAELEGKQPEQTEAGQTLPPASS</sequence>
<organism evidence="2 3">
    <name type="scientific">Paenibacillus ehimensis</name>
    <dbReference type="NCBI Taxonomy" id="79264"/>
    <lineage>
        <taxon>Bacteria</taxon>
        <taxon>Bacillati</taxon>
        <taxon>Bacillota</taxon>
        <taxon>Bacilli</taxon>
        <taxon>Bacillales</taxon>
        <taxon>Paenibacillaceae</taxon>
        <taxon>Paenibacillus</taxon>
    </lineage>
</organism>